<keyword evidence="4" id="KW-0539">Nucleus</keyword>
<name>A0AA38S0S3_9PEZI</name>
<proteinExistence type="inferred from homology"/>
<evidence type="ECO:0000313" key="8">
    <source>
        <dbReference type="Proteomes" id="UP001174691"/>
    </source>
</evidence>
<evidence type="ECO:0000256" key="3">
    <source>
        <dbReference type="ARBA" id="ARBA00022833"/>
    </source>
</evidence>
<accession>A0AA38S0S3</accession>
<dbReference type="Pfam" id="PF03604">
    <property type="entry name" value="Zn_ribbon_RPAB4"/>
    <property type="match status" value="1"/>
</dbReference>
<evidence type="ECO:0000256" key="4">
    <source>
        <dbReference type="ARBA" id="ARBA00023242"/>
    </source>
</evidence>
<evidence type="ECO:0000256" key="2">
    <source>
        <dbReference type="ARBA" id="ARBA00022723"/>
    </source>
</evidence>
<dbReference type="GO" id="GO:0005736">
    <property type="term" value="C:RNA polymerase I complex"/>
    <property type="evidence" value="ECO:0007669"/>
    <property type="project" value="TreeGrafter"/>
</dbReference>
<dbReference type="AlphaFoldDB" id="A0AA38S0S3"/>
<evidence type="ECO:0000313" key="7">
    <source>
        <dbReference type="EMBL" id="KAJ9162189.1"/>
    </source>
</evidence>
<evidence type="ECO:0008006" key="9">
    <source>
        <dbReference type="Google" id="ProtNLM"/>
    </source>
</evidence>
<dbReference type="SMART" id="SM00659">
    <property type="entry name" value="RPOLCX"/>
    <property type="match status" value="1"/>
</dbReference>
<dbReference type="GO" id="GO:0005666">
    <property type="term" value="C:RNA polymerase III complex"/>
    <property type="evidence" value="ECO:0007669"/>
    <property type="project" value="TreeGrafter"/>
</dbReference>
<gene>
    <name evidence="7" type="ORF">NKR19_g1550</name>
</gene>
<comment type="caution">
    <text evidence="7">The sequence shown here is derived from an EMBL/GenBank/DDBJ whole genome shotgun (WGS) entry which is preliminary data.</text>
</comment>
<dbReference type="GO" id="GO:0003899">
    <property type="term" value="F:DNA-directed RNA polymerase activity"/>
    <property type="evidence" value="ECO:0007669"/>
    <property type="project" value="InterPro"/>
</dbReference>
<reference evidence="7" key="1">
    <citation type="submission" date="2022-07" db="EMBL/GenBank/DDBJ databases">
        <title>Fungi with potential for degradation of polypropylene.</title>
        <authorList>
            <person name="Gostincar C."/>
        </authorList>
    </citation>
    <scope>NUCLEOTIDE SEQUENCE</scope>
    <source>
        <strain evidence="7">EXF-13287</strain>
    </source>
</reference>
<evidence type="ECO:0000256" key="5">
    <source>
        <dbReference type="ARBA" id="ARBA00025770"/>
    </source>
</evidence>
<dbReference type="SUPFAM" id="SSF63393">
    <property type="entry name" value="RNA polymerase subunits"/>
    <property type="match status" value="1"/>
</dbReference>
<dbReference type="EMBL" id="JANBVN010000014">
    <property type="protein sequence ID" value="KAJ9162189.1"/>
    <property type="molecule type" value="Genomic_DNA"/>
</dbReference>
<dbReference type="FunFam" id="2.20.28.30:FF:000003">
    <property type="entry name" value="DNA-directed RNA polymerases I, II, and III subunit RPABC4"/>
    <property type="match status" value="1"/>
</dbReference>
<sequence>MSREAYQVPTTSGGGAYTGAGATSAVRDLGAAEGPTMQYICSDCAVKMSLRKNDPIRCKECGGRVLYKERTKRMVQFEAR</sequence>
<organism evidence="7 8">
    <name type="scientific">Coniochaeta hoffmannii</name>
    <dbReference type="NCBI Taxonomy" id="91930"/>
    <lineage>
        <taxon>Eukaryota</taxon>
        <taxon>Fungi</taxon>
        <taxon>Dikarya</taxon>
        <taxon>Ascomycota</taxon>
        <taxon>Pezizomycotina</taxon>
        <taxon>Sordariomycetes</taxon>
        <taxon>Sordariomycetidae</taxon>
        <taxon>Coniochaetales</taxon>
        <taxon>Coniochaetaceae</taxon>
        <taxon>Coniochaeta</taxon>
    </lineage>
</organism>
<keyword evidence="8" id="KW-1185">Reference proteome</keyword>
<comment type="similarity">
    <text evidence="5">Belongs to the archaeal Rpo12/eukaryotic RPC10 RNA polymerase subunit family.</text>
</comment>
<dbReference type="GO" id="GO:0003677">
    <property type="term" value="F:DNA binding"/>
    <property type="evidence" value="ECO:0007669"/>
    <property type="project" value="InterPro"/>
</dbReference>
<dbReference type="InterPro" id="IPR006591">
    <property type="entry name" value="RNAP_P/RPABC4"/>
</dbReference>
<keyword evidence="3" id="KW-0862">Zinc</keyword>
<dbReference type="InterPro" id="IPR039747">
    <property type="entry name" value="RPABC4"/>
</dbReference>
<feature type="region of interest" description="Disordered" evidence="6">
    <location>
        <begin position="1"/>
        <end position="20"/>
    </location>
</feature>
<evidence type="ECO:0000256" key="1">
    <source>
        <dbReference type="ARBA" id="ARBA00004123"/>
    </source>
</evidence>
<comment type="subcellular location">
    <subcellularLocation>
        <location evidence="1">Nucleus</location>
    </subcellularLocation>
</comment>
<dbReference type="GO" id="GO:0006351">
    <property type="term" value="P:DNA-templated transcription"/>
    <property type="evidence" value="ECO:0007669"/>
    <property type="project" value="InterPro"/>
</dbReference>
<evidence type="ECO:0000256" key="6">
    <source>
        <dbReference type="SAM" id="MobiDB-lite"/>
    </source>
</evidence>
<dbReference type="GO" id="GO:0005665">
    <property type="term" value="C:RNA polymerase II, core complex"/>
    <property type="evidence" value="ECO:0007669"/>
    <property type="project" value="TreeGrafter"/>
</dbReference>
<keyword evidence="2" id="KW-0479">Metal-binding</keyword>
<dbReference type="PANTHER" id="PTHR12056">
    <property type="entry name" value="DNA-DIRECTED RNA POLYMERASES I, II, AND III"/>
    <property type="match status" value="1"/>
</dbReference>
<dbReference type="Proteomes" id="UP001174691">
    <property type="component" value="Unassembled WGS sequence"/>
</dbReference>
<protein>
    <recommendedName>
        <fullName evidence="9">Metallothionein-I gene transcription activator</fullName>
    </recommendedName>
</protein>
<dbReference type="PANTHER" id="PTHR12056:SF2">
    <property type="entry name" value="GEO11084P1"/>
    <property type="match status" value="1"/>
</dbReference>
<dbReference type="Gene3D" id="2.20.28.30">
    <property type="entry name" value="RNA polymerase ii, chain L"/>
    <property type="match status" value="1"/>
</dbReference>
<dbReference type="GO" id="GO:0008270">
    <property type="term" value="F:zinc ion binding"/>
    <property type="evidence" value="ECO:0007669"/>
    <property type="project" value="InterPro"/>
</dbReference>
<dbReference type="InterPro" id="IPR029040">
    <property type="entry name" value="RPABC4/Spt4"/>
</dbReference>